<evidence type="ECO:0000313" key="2">
    <source>
        <dbReference type="Proteomes" id="UP000276776"/>
    </source>
</evidence>
<dbReference type="EMBL" id="UYYF01004499">
    <property type="protein sequence ID" value="VDN04810.1"/>
    <property type="molecule type" value="Genomic_DNA"/>
</dbReference>
<proteinExistence type="predicted"/>
<evidence type="ECO:0000313" key="1">
    <source>
        <dbReference type="EMBL" id="VDN04810.1"/>
    </source>
</evidence>
<keyword evidence="2" id="KW-1185">Reference proteome</keyword>
<organism evidence="3">
    <name type="scientific">Thelazia callipaeda</name>
    <name type="common">Oriental eyeworm</name>
    <name type="synonym">Parasitic nematode</name>
    <dbReference type="NCBI Taxonomy" id="103827"/>
    <lineage>
        <taxon>Eukaryota</taxon>
        <taxon>Metazoa</taxon>
        <taxon>Ecdysozoa</taxon>
        <taxon>Nematoda</taxon>
        <taxon>Chromadorea</taxon>
        <taxon>Rhabditida</taxon>
        <taxon>Spirurina</taxon>
        <taxon>Spiruromorpha</taxon>
        <taxon>Thelazioidea</taxon>
        <taxon>Thelaziidae</taxon>
        <taxon>Thelazia</taxon>
    </lineage>
</organism>
<accession>A0A0N5D378</accession>
<reference evidence="1 2" key="2">
    <citation type="submission" date="2018-11" db="EMBL/GenBank/DDBJ databases">
        <authorList>
            <consortium name="Pathogen Informatics"/>
        </authorList>
    </citation>
    <scope>NUCLEOTIDE SEQUENCE [LARGE SCALE GENOMIC DNA]</scope>
</reference>
<protein>
    <submittedName>
        <fullName evidence="3">Zf-RVT domain-containing protein</fullName>
    </submittedName>
</protein>
<dbReference type="Proteomes" id="UP000276776">
    <property type="component" value="Unassembled WGS sequence"/>
</dbReference>
<dbReference type="AlphaFoldDB" id="A0A0N5D378"/>
<sequence length="150" mass="17600">MRWISAVPNANSWFVSGCRPLRNCSPSLFPLTSEQTAKILMRAKYKFKFAFNDIQGFMYIWDYIELRNSSFRGVCIMYGYLPFIARMSVKFLWSQSRMKLEFSRKVESFQHWKIYERVCGCGRLVKEILIMQISACGRKGNAVDDSKESE</sequence>
<reference evidence="3" key="1">
    <citation type="submission" date="2017-02" db="UniProtKB">
        <authorList>
            <consortium name="WormBaseParasite"/>
        </authorList>
    </citation>
    <scope>IDENTIFICATION</scope>
</reference>
<dbReference type="WBParaSite" id="TCLT_0000737301-mRNA-1">
    <property type="protein sequence ID" value="TCLT_0000737301-mRNA-1"/>
    <property type="gene ID" value="TCLT_0000737301"/>
</dbReference>
<name>A0A0N5D378_THECL</name>
<gene>
    <name evidence="1" type="ORF">TCLT_LOCUS7362</name>
</gene>
<dbReference type="PROSITE" id="PS51257">
    <property type="entry name" value="PROKAR_LIPOPROTEIN"/>
    <property type="match status" value="1"/>
</dbReference>
<evidence type="ECO:0000313" key="3">
    <source>
        <dbReference type="WBParaSite" id="TCLT_0000737301-mRNA-1"/>
    </source>
</evidence>